<evidence type="ECO:0000256" key="1">
    <source>
        <dbReference type="SAM" id="MobiDB-lite"/>
    </source>
</evidence>
<protein>
    <recommendedName>
        <fullName evidence="4">Cell division protein FtsL</fullName>
    </recommendedName>
</protein>
<name>A0ABU0L8V8_XANAG</name>
<proteinExistence type="predicted"/>
<evidence type="ECO:0000313" key="3">
    <source>
        <dbReference type="Proteomes" id="UP001241747"/>
    </source>
</evidence>
<dbReference type="EMBL" id="JAUSVY010000001">
    <property type="protein sequence ID" value="MDQ0503553.1"/>
    <property type="molecule type" value="Genomic_DNA"/>
</dbReference>
<organism evidence="2 3">
    <name type="scientific">Xanthobacter agilis</name>
    <dbReference type="NCBI Taxonomy" id="47492"/>
    <lineage>
        <taxon>Bacteria</taxon>
        <taxon>Pseudomonadati</taxon>
        <taxon>Pseudomonadota</taxon>
        <taxon>Alphaproteobacteria</taxon>
        <taxon>Hyphomicrobiales</taxon>
        <taxon>Xanthobacteraceae</taxon>
        <taxon>Xanthobacter</taxon>
    </lineage>
</organism>
<comment type="caution">
    <text evidence="2">The sequence shown here is derived from an EMBL/GenBank/DDBJ whole genome shotgun (WGS) entry which is preliminary data.</text>
</comment>
<gene>
    <name evidence="2" type="ORF">QOZ94_000323</name>
</gene>
<feature type="compositionally biased region" description="Low complexity" evidence="1">
    <location>
        <begin position="119"/>
        <end position="145"/>
    </location>
</feature>
<keyword evidence="3" id="KW-1185">Reference proteome</keyword>
<evidence type="ECO:0000313" key="2">
    <source>
        <dbReference type="EMBL" id="MDQ0503553.1"/>
    </source>
</evidence>
<reference evidence="2 3" key="1">
    <citation type="submission" date="2023-07" db="EMBL/GenBank/DDBJ databases">
        <title>Genomic Encyclopedia of Type Strains, Phase IV (KMG-IV): sequencing the most valuable type-strain genomes for metagenomic binning, comparative biology and taxonomic classification.</title>
        <authorList>
            <person name="Goeker M."/>
        </authorList>
    </citation>
    <scope>NUCLEOTIDE SEQUENCE [LARGE SCALE GENOMIC DNA]</scope>
    <source>
        <strain evidence="2 3">DSM 3770</strain>
    </source>
</reference>
<dbReference type="Proteomes" id="UP001241747">
    <property type="component" value="Unassembled WGS sequence"/>
</dbReference>
<dbReference type="RefSeq" id="WP_237346222.1">
    <property type="nucleotide sequence ID" value="NZ_JABWGX010000016.1"/>
</dbReference>
<accession>A0ABU0L8V8</accession>
<feature type="compositionally biased region" description="Low complexity" evidence="1">
    <location>
        <begin position="175"/>
        <end position="187"/>
    </location>
</feature>
<feature type="region of interest" description="Disordered" evidence="1">
    <location>
        <begin position="111"/>
        <end position="208"/>
    </location>
</feature>
<sequence length="208" mass="21218">MFRVANILMVGALLVTAAVVYQLKYASTAEAERLATLRTQIRKERDSIAVMRAEWARRTSPFYIQGLVERHLDLKRLDVDSISDLADLPPKPASGGDGIGGIIEALEDAPLATSSTGKASSPTPNGGAPAASGTGGAASIPATSAIRPKPSAKPMAAIPAPATTGSIKPRPPSPSSAASPATPPASAEGEGEGDSPVSTFFKGFLSGR</sequence>
<evidence type="ECO:0008006" key="4">
    <source>
        <dbReference type="Google" id="ProtNLM"/>
    </source>
</evidence>